<feature type="coiled-coil region" evidence="1">
    <location>
        <begin position="364"/>
        <end position="406"/>
    </location>
</feature>
<dbReference type="Proteomes" id="UP001190700">
    <property type="component" value="Unassembled WGS sequence"/>
</dbReference>
<evidence type="ECO:0000313" key="3">
    <source>
        <dbReference type="Proteomes" id="UP001190700"/>
    </source>
</evidence>
<dbReference type="AlphaFoldDB" id="A0AAE0G8T4"/>
<proteinExistence type="predicted"/>
<evidence type="ECO:0000256" key="1">
    <source>
        <dbReference type="SAM" id="Coils"/>
    </source>
</evidence>
<comment type="caution">
    <text evidence="2">The sequence shown here is derived from an EMBL/GenBank/DDBJ whole genome shotgun (WGS) entry which is preliminary data.</text>
</comment>
<keyword evidence="1" id="KW-0175">Coiled coil</keyword>
<sequence length="436" mass="50447">MLHWLHHSERKGAWPFMKLIYSLFGYFLRAFPKCIATRWEYNVNSFENYDSHCDQIRTAVFFYICLLAHTKKTVSSYWFFVLRWTSLVILRLQMKVMIILANEFYRPALCWTKGADATRWVPPGGEEAQLLPAGHKAHLMPEQTLKWQRRLLIMLHHMDENLRPCLEPSRHGTLEEYRKALSRSSDSKFAFIKFVGAFGHILALAAVASKYAKGVPTLSELLYVHFLRVDTPPLVSLPPPKLPDSYMLVELLTADSGFLEEFSDFAFGEGCLGPKMTLWGFLFIFSQYITTHLVEGDFNRADGQFDRNMLMSTLSSRLVCKGKHALQKREWSKEQLDMARGKVALKRERRKLMLDPDCILTGVIKALENVQQEEEANLEKKRKADEKAQQKEAARLVREADKVERQERAQVAREVKQVDALVRVVRHAVRRKADAI</sequence>
<evidence type="ECO:0000313" key="2">
    <source>
        <dbReference type="EMBL" id="KAK3273598.1"/>
    </source>
</evidence>
<protein>
    <submittedName>
        <fullName evidence="2">Uncharacterized protein</fullName>
    </submittedName>
</protein>
<accession>A0AAE0G8T4</accession>
<keyword evidence="3" id="KW-1185">Reference proteome</keyword>
<dbReference type="EMBL" id="LGRX02008384">
    <property type="protein sequence ID" value="KAK3273598.1"/>
    <property type="molecule type" value="Genomic_DNA"/>
</dbReference>
<organism evidence="2 3">
    <name type="scientific">Cymbomonas tetramitiformis</name>
    <dbReference type="NCBI Taxonomy" id="36881"/>
    <lineage>
        <taxon>Eukaryota</taxon>
        <taxon>Viridiplantae</taxon>
        <taxon>Chlorophyta</taxon>
        <taxon>Pyramimonadophyceae</taxon>
        <taxon>Pyramimonadales</taxon>
        <taxon>Pyramimonadaceae</taxon>
        <taxon>Cymbomonas</taxon>
    </lineage>
</organism>
<gene>
    <name evidence="2" type="ORF">CYMTET_18170</name>
</gene>
<name>A0AAE0G8T4_9CHLO</name>
<reference evidence="2 3" key="1">
    <citation type="journal article" date="2015" name="Genome Biol. Evol.">
        <title>Comparative Genomics of a Bacterivorous Green Alga Reveals Evolutionary Causalities and Consequences of Phago-Mixotrophic Mode of Nutrition.</title>
        <authorList>
            <person name="Burns J.A."/>
            <person name="Paasch A."/>
            <person name="Narechania A."/>
            <person name="Kim E."/>
        </authorList>
    </citation>
    <scope>NUCLEOTIDE SEQUENCE [LARGE SCALE GENOMIC DNA]</scope>
    <source>
        <strain evidence="2 3">PLY_AMNH</strain>
    </source>
</reference>